<protein>
    <recommendedName>
        <fullName evidence="12">Golgi apparatus protein 1</fullName>
    </recommendedName>
</protein>
<dbReference type="EMBL" id="CAUYUE010000009">
    <property type="protein sequence ID" value="CAK0783746.1"/>
    <property type="molecule type" value="Genomic_DNA"/>
</dbReference>
<evidence type="ECO:0000256" key="4">
    <source>
        <dbReference type="ARBA" id="ARBA00022737"/>
    </source>
</evidence>
<keyword evidence="5 8" id="KW-1133">Transmembrane helix</keyword>
<dbReference type="AlphaFoldDB" id="A0AAV1IA34"/>
<dbReference type="Pfam" id="PF00839">
    <property type="entry name" value="Cys_rich_FGFR"/>
    <property type="match status" value="10"/>
</dbReference>
<evidence type="ECO:0000256" key="6">
    <source>
        <dbReference type="ARBA" id="ARBA00023136"/>
    </source>
</evidence>
<evidence type="ECO:0000256" key="7">
    <source>
        <dbReference type="ARBA" id="ARBA00023180"/>
    </source>
</evidence>
<keyword evidence="11" id="KW-1185">Reference proteome</keyword>
<dbReference type="PANTHER" id="PTHR11884:SF1">
    <property type="entry name" value="GOLGI APPARATUS PROTEIN 1"/>
    <property type="match status" value="1"/>
</dbReference>
<feature type="signal peptide" evidence="9">
    <location>
        <begin position="1"/>
        <end position="25"/>
    </location>
</feature>
<reference evidence="10 11" key="1">
    <citation type="submission" date="2023-10" db="EMBL/GenBank/DDBJ databases">
        <authorList>
            <person name="Maclean D."/>
            <person name="Macfadyen A."/>
        </authorList>
    </citation>
    <scope>NUCLEOTIDE SEQUENCE [LARGE SCALE GENOMIC DNA]</scope>
</reference>
<dbReference type="InterPro" id="IPR039728">
    <property type="entry name" value="GLG1"/>
</dbReference>
<evidence type="ECO:0000313" key="11">
    <source>
        <dbReference type="Proteomes" id="UP001314263"/>
    </source>
</evidence>
<dbReference type="InterPro" id="IPR001893">
    <property type="entry name" value="Cys-rich_GLG1_repeat"/>
</dbReference>
<evidence type="ECO:0000256" key="3">
    <source>
        <dbReference type="ARBA" id="ARBA00022729"/>
    </source>
</evidence>
<dbReference type="Proteomes" id="UP001314263">
    <property type="component" value="Unassembled WGS sequence"/>
</dbReference>
<evidence type="ECO:0000256" key="2">
    <source>
        <dbReference type="ARBA" id="ARBA00022692"/>
    </source>
</evidence>
<evidence type="ECO:0008006" key="12">
    <source>
        <dbReference type="Google" id="ProtNLM"/>
    </source>
</evidence>
<evidence type="ECO:0000313" key="10">
    <source>
        <dbReference type="EMBL" id="CAK0783746.1"/>
    </source>
</evidence>
<evidence type="ECO:0000256" key="9">
    <source>
        <dbReference type="SAM" id="SignalP"/>
    </source>
</evidence>
<comment type="subcellular location">
    <subcellularLocation>
        <location evidence="1">Membrane</location>
        <topology evidence="1">Single-pass type I membrane protein</topology>
    </subcellularLocation>
</comment>
<dbReference type="GO" id="GO:0000139">
    <property type="term" value="C:Golgi membrane"/>
    <property type="evidence" value="ECO:0007669"/>
    <property type="project" value="InterPro"/>
</dbReference>
<comment type="caution">
    <text evidence="10">The sequence shown here is derived from an EMBL/GenBank/DDBJ whole genome shotgun (WGS) entry which is preliminary data.</text>
</comment>
<evidence type="ECO:0000256" key="8">
    <source>
        <dbReference type="SAM" id="Phobius"/>
    </source>
</evidence>
<evidence type="ECO:0000256" key="1">
    <source>
        <dbReference type="ARBA" id="ARBA00004479"/>
    </source>
</evidence>
<dbReference type="PROSITE" id="PS51289">
    <property type="entry name" value="GLG1_C_RICH"/>
    <property type="match status" value="4"/>
</dbReference>
<accession>A0AAV1IA34</accession>
<gene>
    <name evidence="10" type="ORF">CVIRNUC_006945</name>
</gene>
<sequence>MELRWRVGILLAIVLLSQHALQTSAVEELKEVLQDAIEAQQVGEEVTENVKAKIIEVAPEGVLTSGTGDVATTGACAGDVENFCASVKPGEARLADCLSKQQDDEAKGNTEGKTLTDDCKKELADFRIELGESINKNLPLATACKADAAKLCSDQDPTDPVAVLACLRDLKDELSAKCTEEIFKTQVEAAKDYRTDADLHSACEPDAKQLCANVNPGQGRIQDCLRDKAVSVSWECQEELFRQEVENADDLRLSQRLFKKCMGDKKKFCSDIKFGGARVKDCLEEHREDPGFSAECKEEFEIMMEARAADFRLDSTLREVCAEDIESVCGYERDSLDTVEGFDARVIQCLQDYRDELATPACKAEVHKLSERASQDVRFDEPLADACYEDRNKLCDGVQPGSARVIRCLQDAREELTYECRATLFDAEVRMAEDIDFKYPMKRSCTSEIKQFCPGIEHGSARIIRCLQDHADEESFSSECKEEVTRDQVRSNRDYRLNYRLSNACEADIDNLCAAECTPFLGQACGGRVLRCLTEKQDSIKSKACADEVFYFEKMEVSDFRNDVLLAEACRADVDKYCRHVEPGEGRVHQCLRDSFEKLTDGCRKEELKLNIIQSRDVRLRPKLNKACSEEIAVYCKDVETGKGRMFKCLQESLAQPDFGQACRAQVEERGQRMQEDYRLDYGVAQACEPDVTTYCAAEKGQAHGNAEVLKCLVRTYSKLADGCQREMSRAVRMALWEYKKGAALTGWCDADVDAIPTCQTAVANPKNRGIWSIGAVGRCLSRQLAESKPLTLECRSLVLVAAPRDTQQMFDSSMSAAAIAARIQELQAAAGIKAQLVNPAGRGAGIITLTGWVALAALVSLVMVVVGAVVFGYRRWAGLDKPLTIVTKQGDV</sequence>
<evidence type="ECO:0000256" key="5">
    <source>
        <dbReference type="ARBA" id="ARBA00022989"/>
    </source>
</evidence>
<dbReference type="PANTHER" id="PTHR11884">
    <property type="entry name" value="SELECTIN LIGAND RELATED"/>
    <property type="match status" value="1"/>
</dbReference>
<organism evidence="10 11">
    <name type="scientific">Coccomyxa viridis</name>
    <dbReference type="NCBI Taxonomy" id="1274662"/>
    <lineage>
        <taxon>Eukaryota</taxon>
        <taxon>Viridiplantae</taxon>
        <taxon>Chlorophyta</taxon>
        <taxon>core chlorophytes</taxon>
        <taxon>Trebouxiophyceae</taxon>
        <taxon>Trebouxiophyceae incertae sedis</taxon>
        <taxon>Coccomyxaceae</taxon>
        <taxon>Coccomyxa</taxon>
    </lineage>
</organism>
<keyword evidence="2 8" id="KW-0812">Transmembrane</keyword>
<keyword evidence="6 8" id="KW-0472">Membrane</keyword>
<proteinExistence type="predicted"/>
<keyword evidence="7" id="KW-0325">Glycoprotein</keyword>
<keyword evidence="4" id="KW-0677">Repeat</keyword>
<dbReference type="InterPro" id="IPR017873">
    <property type="entry name" value="Cys-rich_GLG1_repeat_euk"/>
</dbReference>
<feature type="chain" id="PRO_5043584033" description="Golgi apparatus protein 1" evidence="9">
    <location>
        <begin position="26"/>
        <end position="893"/>
    </location>
</feature>
<feature type="transmembrane region" description="Helical" evidence="8">
    <location>
        <begin position="853"/>
        <end position="874"/>
    </location>
</feature>
<keyword evidence="3 9" id="KW-0732">Signal</keyword>
<name>A0AAV1IA34_9CHLO</name>